<evidence type="ECO:0000313" key="6">
    <source>
        <dbReference type="EMBL" id="MFC6786005.1"/>
    </source>
</evidence>
<evidence type="ECO:0000256" key="3">
    <source>
        <dbReference type="ARBA" id="ARBA00022777"/>
    </source>
</evidence>
<dbReference type="GeneID" id="81209070"/>
<keyword evidence="7" id="KW-1185">Reference proteome</keyword>
<dbReference type="GO" id="GO:0016301">
    <property type="term" value="F:kinase activity"/>
    <property type="evidence" value="ECO:0007669"/>
    <property type="project" value="UniProtKB-KW"/>
</dbReference>
<dbReference type="Gene3D" id="2.60.200.40">
    <property type="match status" value="1"/>
</dbReference>
<dbReference type="SMART" id="SM00046">
    <property type="entry name" value="DAGKc"/>
    <property type="match status" value="1"/>
</dbReference>
<evidence type="ECO:0000256" key="4">
    <source>
        <dbReference type="ARBA" id="ARBA00022840"/>
    </source>
</evidence>
<evidence type="ECO:0000313" key="7">
    <source>
        <dbReference type="Proteomes" id="UP001596443"/>
    </source>
</evidence>
<comment type="caution">
    <text evidence="6">The sequence shown here is derived from an EMBL/GenBank/DDBJ whole genome shotgun (WGS) entry which is preliminary data.</text>
</comment>
<dbReference type="PROSITE" id="PS50146">
    <property type="entry name" value="DAGK"/>
    <property type="match status" value="1"/>
</dbReference>
<dbReference type="EMBL" id="JBHSWX010000012">
    <property type="protein sequence ID" value="MFC6786005.1"/>
    <property type="molecule type" value="Genomic_DNA"/>
</dbReference>
<dbReference type="PANTHER" id="PTHR12358:SF54">
    <property type="entry name" value="SPHINGOSINE KINASE RELATED PROTEIN"/>
    <property type="match status" value="1"/>
</dbReference>
<dbReference type="SUPFAM" id="SSF111331">
    <property type="entry name" value="NAD kinase/diacylglycerol kinase-like"/>
    <property type="match status" value="1"/>
</dbReference>
<accession>A0ABD5TEY6</accession>
<dbReference type="Gene3D" id="3.40.50.10330">
    <property type="entry name" value="Probable inorganic polyphosphate/atp-NAD kinase, domain 1"/>
    <property type="match status" value="1"/>
</dbReference>
<keyword evidence="4" id="KW-0067">ATP-binding</keyword>
<feature type="domain" description="DAGKc" evidence="5">
    <location>
        <begin position="1"/>
        <end position="129"/>
    </location>
</feature>
<dbReference type="Proteomes" id="UP001596443">
    <property type="component" value="Unassembled WGS sequence"/>
</dbReference>
<dbReference type="PANTHER" id="PTHR12358">
    <property type="entry name" value="SPHINGOSINE KINASE"/>
    <property type="match status" value="1"/>
</dbReference>
<dbReference type="RefSeq" id="WP_284062823.1">
    <property type="nucleotide sequence ID" value="NZ_CP126158.1"/>
</dbReference>
<keyword evidence="1 6" id="KW-0808">Transferase</keyword>
<reference evidence="6 7" key="1">
    <citation type="journal article" date="2019" name="Int. J. Syst. Evol. Microbiol.">
        <title>The Global Catalogue of Microorganisms (GCM) 10K type strain sequencing project: providing services to taxonomists for standard genome sequencing and annotation.</title>
        <authorList>
            <consortium name="The Broad Institute Genomics Platform"/>
            <consortium name="The Broad Institute Genome Sequencing Center for Infectious Disease"/>
            <person name="Wu L."/>
            <person name="Ma J."/>
        </authorList>
    </citation>
    <scope>NUCLEOTIDE SEQUENCE [LARGE SCALE GENOMIC DNA]</scope>
    <source>
        <strain evidence="6 7">SYNS20</strain>
    </source>
</reference>
<dbReference type="InterPro" id="IPR050187">
    <property type="entry name" value="Lipid_Phosphate_FormReg"/>
</dbReference>
<dbReference type="InterPro" id="IPR016064">
    <property type="entry name" value="NAD/diacylglycerol_kinase_sf"/>
</dbReference>
<dbReference type="EC" id="2.7.1.-" evidence="6"/>
<dbReference type="Pfam" id="PF00781">
    <property type="entry name" value="DAGK_cat"/>
    <property type="match status" value="1"/>
</dbReference>
<proteinExistence type="predicted"/>
<name>A0ABD5TEY6_9EURY</name>
<dbReference type="InterPro" id="IPR045540">
    <property type="entry name" value="YegS/DAGK_C"/>
</dbReference>
<keyword evidence="2" id="KW-0547">Nucleotide-binding</keyword>
<protein>
    <submittedName>
        <fullName evidence="6">Diacylglycerol/lipid kinase family protein</fullName>
        <ecNumber evidence="6">2.7.1.-</ecNumber>
    </submittedName>
</protein>
<sequence>MQIGSRRCLVNPHSGTGDHADHVRRAMEARGFAVTETESAAHTVELAREAGEEPASTLAVCGGDGTINDALRGLYRADALGDVTLAVLPAGTANLLAGTLGIESLDRGIELSDTGEARALDVGVAEGADGEPRVGGAAGSVGSAEPFLVSCIAGLPADASTATSDELKGRFGTLAFLLTGARETMNFDGLAVRVESPTRSWVGEATCVLVGNARKFVEDGGQADMEDGRFDVVVVERMPPQALALEAAAHRLLGEETDGVVHFRAGELHVASDGDEPITFSRDGEIATHERLDFRMLPGALDVRVGDAYEPTPE</sequence>
<dbReference type="AlphaFoldDB" id="A0ABD5TEY6"/>
<dbReference type="InterPro" id="IPR017438">
    <property type="entry name" value="ATP-NAD_kinase_N"/>
</dbReference>
<evidence type="ECO:0000256" key="1">
    <source>
        <dbReference type="ARBA" id="ARBA00022679"/>
    </source>
</evidence>
<dbReference type="GO" id="GO:0005524">
    <property type="term" value="F:ATP binding"/>
    <property type="evidence" value="ECO:0007669"/>
    <property type="project" value="UniProtKB-KW"/>
</dbReference>
<keyword evidence="3 6" id="KW-0418">Kinase</keyword>
<evidence type="ECO:0000256" key="2">
    <source>
        <dbReference type="ARBA" id="ARBA00022741"/>
    </source>
</evidence>
<gene>
    <name evidence="6" type="ORF">ACFQFD_08445</name>
</gene>
<dbReference type="Pfam" id="PF19279">
    <property type="entry name" value="YegS_C"/>
    <property type="match status" value="1"/>
</dbReference>
<organism evidence="6 7">
    <name type="scientific">Halobaculum halobium</name>
    <dbReference type="NCBI Taxonomy" id="3032281"/>
    <lineage>
        <taxon>Archaea</taxon>
        <taxon>Methanobacteriati</taxon>
        <taxon>Methanobacteriota</taxon>
        <taxon>Stenosarchaea group</taxon>
        <taxon>Halobacteria</taxon>
        <taxon>Halobacteriales</taxon>
        <taxon>Haloferacaceae</taxon>
        <taxon>Halobaculum</taxon>
    </lineage>
</organism>
<evidence type="ECO:0000259" key="5">
    <source>
        <dbReference type="PROSITE" id="PS50146"/>
    </source>
</evidence>
<dbReference type="InterPro" id="IPR001206">
    <property type="entry name" value="Diacylglycerol_kinase_cat_dom"/>
</dbReference>